<proteinExistence type="inferred from homology"/>
<dbReference type="InterPro" id="IPR000897">
    <property type="entry name" value="SRP54_GTPase_dom"/>
</dbReference>
<keyword evidence="10" id="KW-0997">Cell inner membrane</keyword>
<evidence type="ECO:0000313" key="14">
    <source>
        <dbReference type="Proteomes" id="UP000002745"/>
    </source>
</evidence>
<keyword evidence="4 10" id="KW-0378">Hydrolase</keyword>
<keyword evidence="3 10" id="KW-0547">Nucleotide-binding</keyword>
<evidence type="ECO:0000256" key="10">
    <source>
        <dbReference type="HAMAP-Rule" id="MF_00920"/>
    </source>
</evidence>
<protein>
    <recommendedName>
        <fullName evidence="10">Signal recognition particle receptor FtsY</fullName>
        <shortName evidence="10">SRP receptor</shortName>
        <ecNumber evidence="10">3.6.5.4</ecNumber>
    </recommendedName>
</protein>
<evidence type="ECO:0000256" key="2">
    <source>
        <dbReference type="ARBA" id="ARBA00022490"/>
    </source>
</evidence>
<dbReference type="InterPro" id="IPR004390">
    <property type="entry name" value="SR_rcpt_FtsY"/>
</dbReference>
<evidence type="ECO:0000313" key="13">
    <source>
        <dbReference type="EMBL" id="ACT57804.1"/>
    </source>
</evidence>
<keyword evidence="5 10" id="KW-0342">GTP-binding</keyword>
<comment type="catalytic activity">
    <reaction evidence="8 10">
        <text>GTP + H2O = GDP + phosphate + H(+)</text>
        <dbReference type="Rhea" id="RHEA:19669"/>
        <dbReference type="ChEBI" id="CHEBI:15377"/>
        <dbReference type="ChEBI" id="CHEBI:15378"/>
        <dbReference type="ChEBI" id="CHEBI:37565"/>
        <dbReference type="ChEBI" id="CHEBI:43474"/>
        <dbReference type="ChEBI" id="CHEBI:58189"/>
        <dbReference type="EC" id="3.6.5.4"/>
    </reaction>
</comment>
<dbReference type="EMBL" id="CP001678">
    <property type="protein sequence ID" value="ACT57804.1"/>
    <property type="molecule type" value="Genomic_DNA"/>
</dbReference>
<feature type="domain" description="SRP54-type proteins GTP-binding" evidence="12">
    <location>
        <begin position="411"/>
        <end position="424"/>
    </location>
</feature>
<dbReference type="InterPro" id="IPR042101">
    <property type="entry name" value="SRP54_N_sf"/>
</dbReference>
<feature type="binding site" evidence="10">
    <location>
        <begin position="390"/>
        <end position="393"/>
    </location>
    <ligand>
        <name>GTP</name>
        <dbReference type="ChEBI" id="CHEBI:37565"/>
    </ligand>
</feature>
<dbReference type="Proteomes" id="UP000002745">
    <property type="component" value="Chromosome"/>
</dbReference>
<keyword evidence="6 10" id="KW-0472">Membrane</keyword>
<dbReference type="CDD" id="cd17874">
    <property type="entry name" value="FtsY"/>
    <property type="match status" value="1"/>
</dbReference>
<keyword evidence="2 10" id="KW-0963">Cytoplasm</keyword>
<dbReference type="KEGG" id="hba:Hbal_0102"/>
<evidence type="ECO:0000256" key="4">
    <source>
        <dbReference type="ARBA" id="ARBA00022801"/>
    </source>
</evidence>
<dbReference type="eggNOG" id="COG0552">
    <property type="taxonomic scope" value="Bacteria"/>
</dbReference>
<dbReference type="EC" id="3.6.5.4" evidence="10"/>
<gene>
    <name evidence="10" type="primary">ftsY</name>
    <name evidence="13" type="ordered locus">Hbal_0102</name>
</gene>
<sequence length="446" mass="47266">MFSDASNTELSVPIKEPAGESPSLSENTTLLDAEPETVAEATIDDTPEAVETPSETETPDIAISEDETKAALALAEDTFEEDTPAYDITENPKDGSDSADNTEASSTLDVTPDLPVAAPLEAPAQDDISPMAETKKPGFFARMTQGLQRSSSKLADGISSVFTKKKLDDDTLEELEDLLISSDLGASVAMRVCDNIRKDRFDKEVTDEEIKQALAQEITNVLKPREEILDLSDGPSPRVVLFVGVNGSGKTTTIGKIASKLSAQGANILLAAGDTFRAAAVEQLKVWAERANAGFLSRPDGADSAGLAYDAVKQATTENRDLVLIDTAGRLQNRTELMDELAKVVRAIRKIEPTAPHEVILVLDATVGQNALSQVEAFKHTAGVTGLVMTKLDGTAKGGVLVAIADKHALPIHFVGIGEKAEDLHPFSASAFANALVGLSDDVTKQ</sequence>
<evidence type="ECO:0000256" key="8">
    <source>
        <dbReference type="ARBA" id="ARBA00048027"/>
    </source>
</evidence>
<dbReference type="GO" id="GO:0005886">
    <property type="term" value="C:plasma membrane"/>
    <property type="evidence" value="ECO:0007669"/>
    <property type="project" value="UniProtKB-SubCell"/>
</dbReference>
<comment type="similarity">
    <text evidence="10">Belongs to the GTP-binding SRP family. FtsY subfamily.</text>
</comment>
<dbReference type="Pfam" id="PF02881">
    <property type="entry name" value="SRP54_N"/>
    <property type="match status" value="1"/>
</dbReference>
<dbReference type="Gene3D" id="3.40.50.300">
    <property type="entry name" value="P-loop containing nucleotide triphosphate hydrolases"/>
    <property type="match status" value="1"/>
</dbReference>
<feature type="region of interest" description="Disordered" evidence="11">
    <location>
        <begin position="1"/>
        <end position="65"/>
    </location>
</feature>
<evidence type="ECO:0000256" key="1">
    <source>
        <dbReference type="ARBA" id="ARBA00022475"/>
    </source>
</evidence>
<feature type="binding site" evidence="10">
    <location>
        <begin position="326"/>
        <end position="330"/>
    </location>
    <ligand>
        <name>GTP</name>
        <dbReference type="ChEBI" id="CHEBI:37565"/>
    </ligand>
</feature>
<dbReference type="PROSITE" id="PS00300">
    <property type="entry name" value="SRP54"/>
    <property type="match status" value="1"/>
</dbReference>
<feature type="compositionally biased region" description="Acidic residues" evidence="11">
    <location>
        <begin position="33"/>
        <end position="48"/>
    </location>
</feature>
<dbReference type="PANTHER" id="PTHR43134">
    <property type="entry name" value="SIGNAL RECOGNITION PARTICLE RECEPTOR SUBUNIT ALPHA"/>
    <property type="match status" value="1"/>
</dbReference>
<evidence type="ECO:0000256" key="5">
    <source>
        <dbReference type="ARBA" id="ARBA00023134"/>
    </source>
</evidence>
<accession>C6XKX5</accession>
<dbReference type="FunFam" id="3.40.50.300:FF:000053">
    <property type="entry name" value="Signal recognition particle receptor FtsY"/>
    <property type="match status" value="1"/>
</dbReference>
<name>C6XKX5_HIRBI</name>
<dbReference type="SMART" id="SM00963">
    <property type="entry name" value="SRP54_N"/>
    <property type="match status" value="1"/>
</dbReference>
<evidence type="ECO:0000256" key="9">
    <source>
        <dbReference type="ARBA" id="ARBA00053570"/>
    </source>
</evidence>
<dbReference type="SMART" id="SM00962">
    <property type="entry name" value="SRP54"/>
    <property type="match status" value="1"/>
</dbReference>
<dbReference type="InterPro" id="IPR003593">
    <property type="entry name" value="AAA+_ATPase"/>
</dbReference>
<feature type="compositionally biased region" description="Polar residues" evidence="11">
    <location>
        <begin position="1"/>
        <end position="10"/>
    </location>
</feature>
<organism evidence="13 14">
    <name type="scientific">Hirschia baltica (strain ATCC 49814 / DSM 5838 / IFAM 1418)</name>
    <dbReference type="NCBI Taxonomy" id="582402"/>
    <lineage>
        <taxon>Bacteria</taxon>
        <taxon>Pseudomonadati</taxon>
        <taxon>Pseudomonadota</taxon>
        <taxon>Alphaproteobacteria</taxon>
        <taxon>Hyphomonadales</taxon>
        <taxon>Hyphomonadaceae</taxon>
        <taxon>Hirschia</taxon>
    </lineage>
</organism>
<dbReference type="AlphaFoldDB" id="C6XKX5"/>
<keyword evidence="7 10" id="KW-0675">Receptor</keyword>
<dbReference type="GO" id="GO:0005047">
    <property type="term" value="F:signal recognition particle binding"/>
    <property type="evidence" value="ECO:0007669"/>
    <property type="project" value="TreeGrafter"/>
</dbReference>
<dbReference type="GO" id="GO:0006614">
    <property type="term" value="P:SRP-dependent cotranslational protein targeting to membrane"/>
    <property type="evidence" value="ECO:0007669"/>
    <property type="project" value="InterPro"/>
</dbReference>
<feature type="compositionally biased region" description="Polar residues" evidence="11">
    <location>
        <begin position="98"/>
        <end position="109"/>
    </location>
</feature>
<dbReference type="SMART" id="SM00382">
    <property type="entry name" value="AAA"/>
    <property type="match status" value="1"/>
</dbReference>
<keyword evidence="14" id="KW-1185">Reference proteome</keyword>
<dbReference type="PANTHER" id="PTHR43134:SF1">
    <property type="entry name" value="SIGNAL RECOGNITION PARTICLE RECEPTOR SUBUNIT ALPHA"/>
    <property type="match status" value="1"/>
</dbReference>
<dbReference type="InterPro" id="IPR027417">
    <property type="entry name" value="P-loop_NTPase"/>
</dbReference>
<evidence type="ECO:0000256" key="7">
    <source>
        <dbReference type="ARBA" id="ARBA00023170"/>
    </source>
</evidence>
<evidence type="ECO:0000256" key="6">
    <source>
        <dbReference type="ARBA" id="ARBA00023136"/>
    </source>
</evidence>
<dbReference type="Pfam" id="PF00448">
    <property type="entry name" value="SRP54"/>
    <property type="match status" value="1"/>
</dbReference>
<dbReference type="GO" id="GO:0003924">
    <property type="term" value="F:GTPase activity"/>
    <property type="evidence" value="ECO:0007669"/>
    <property type="project" value="UniProtKB-UniRule"/>
</dbReference>
<feature type="region of interest" description="Disordered" evidence="11">
    <location>
        <begin position="77"/>
        <end position="115"/>
    </location>
</feature>
<dbReference type="GO" id="GO:0005737">
    <property type="term" value="C:cytoplasm"/>
    <property type="evidence" value="ECO:0007669"/>
    <property type="project" value="UniProtKB-SubCell"/>
</dbReference>
<reference evidence="14" key="1">
    <citation type="journal article" date="2011" name="J. Bacteriol.">
        <title>Genome sequences of eight morphologically diverse alphaproteobacteria.</title>
        <authorList>
            <consortium name="US DOE Joint Genome Institute"/>
            <person name="Brown P.J."/>
            <person name="Kysela D.T."/>
            <person name="Buechlein A."/>
            <person name="Hemmerich C."/>
            <person name="Brun Y.V."/>
        </authorList>
    </citation>
    <scope>NUCLEOTIDE SEQUENCE [LARGE SCALE GENOMIC DNA]</scope>
    <source>
        <strain evidence="14">ATCC 49814 / DSM 5838 / IFAM 1418</strain>
    </source>
</reference>
<dbReference type="HAMAP" id="MF_00920">
    <property type="entry name" value="FtsY"/>
    <property type="match status" value="1"/>
</dbReference>
<dbReference type="HOGENOM" id="CLU_009301_9_2_5"/>
<dbReference type="STRING" id="582402.Hbal_0102"/>
<dbReference type="NCBIfam" id="TIGR00064">
    <property type="entry name" value="ftsY"/>
    <property type="match status" value="1"/>
</dbReference>
<evidence type="ECO:0000256" key="3">
    <source>
        <dbReference type="ARBA" id="ARBA00022741"/>
    </source>
</evidence>
<dbReference type="SUPFAM" id="SSF47364">
    <property type="entry name" value="Domain of the SRP/SRP receptor G-proteins"/>
    <property type="match status" value="1"/>
</dbReference>
<feature type="binding site" evidence="10">
    <location>
        <begin position="244"/>
        <end position="251"/>
    </location>
    <ligand>
        <name>GTP</name>
        <dbReference type="ChEBI" id="CHEBI:37565"/>
    </ligand>
</feature>
<dbReference type="InterPro" id="IPR013822">
    <property type="entry name" value="Signal_recog_particl_SRP54_hlx"/>
</dbReference>
<dbReference type="InterPro" id="IPR036225">
    <property type="entry name" value="SRP/SRP_N"/>
</dbReference>
<comment type="function">
    <text evidence="9 10">Involved in targeting and insertion of nascent membrane proteins into the cytoplasmic membrane. Acts as a receptor for the complex formed by the signal recognition particle (SRP) and the ribosome-nascent chain (RNC). Interaction with SRP-RNC leads to the transfer of the RNC complex to the Sec translocase for insertion into the membrane, the hydrolysis of GTP by both Ffh and FtsY, and the dissociation of the SRP-FtsY complex into the individual components.</text>
</comment>
<keyword evidence="1 10" id="KW-1003">Cell membrane</keyword>
<dbReference type="GO" id="GO:0005525">
    <property type="term" value="F:GTP binding"/>
    <property type="evidence" value="ECO:0007669"/>
    <property type="project" value="UniProtKB-UniRule"/>
</dbReference>
<dbReference type="Gene3D" id="1.20.120.140">
    <property type="entry name" value="Signal recognition particle SRP54, nucleotide-binding domain"/>
    <property type="match status" value="1"/>
</dbReference>
<evidence type="ECO:0000259" key="12">
    <source>
        <dbReference type="PROSITE" id="PS00300"/>
    </source>
</evidence>
<dbReference type="FunFam" id="1.20.120.140:FF:000002">
    <property type="entry name" value="Signal recognition particle receptor FtsY"/>
    <property type="match status" value="1"/>
</dbReference>
<evidence type="ECO:0000256" key="11">
    <source>
        <dbReference type="SAM" id="MobiDB-lite"/>
    </source>
</evidence>
<comment type="subunit">
    <text evidence="10">Part of the signal recognition particle protein translocation system, which is composed of SRP and FtsY. SRP is a ribonucleoprotein composed of Ffh and a 4.5S RNA molecule.</text>
</comment>
<comment type="subcellular location">
    <subcellularLocation>
        <location evidence="10">Cell inner membrane</location>
        <topology evidence="10">Peripheral membrane protein</topology>
        <orientation evidence="10">Cytoplasmic side</orientation>
    </subcellularLocation>
    <subcellularLocation>
        <location evidence="10">Cytoplasm</location>
    </subcellularLocation>
</comment>
<dbReference type="SUPFAM" id="SSF52540">
    <property type="entry name" value="P-loop containing nucleoside triphosphate hydrolases"/>
    <property type="match status" value="1"/>
</dbReference>